<dbReference type="Pfam" id="PF00173">
    <property type="entry name" value="Cyt-b5"/>
    <property type="match status" value="1"/>
</dbReference>
<proteinExistence type="inferred from homology"/>
<dbReference type="InterPro" id="IPR001199">
    <property type="entry name" value="Cyt_B5-like_heme/steroid-bd"/>
</dbReference>
<feature type="compositionally biased region" description="Basic and acidic residues" evidence="3">
    <location>
        <begin position="19"/>
        <end position="28"/>
    </location>
</feature>
<dbReference type="EMBL" id="CM035407">
    <property type="protein sequence ID" value="KAH7443860.1"/>
    <property type="molecule type" value="Genomic_DNA"/>
</dbReference>
<feature type="transmembrane region" description="Helical" evidence="4">
    <location>
        <begin position="31"/>
        <end position="50"/>
    </location>
</feature>
<keyword evidence="1" id="KW-0446">Lipid-binding</keyword>
<gene>
    <name evidence="6" type="ORF">KP509_02G053600</name>
</gene>
<protein>
    <recommendedName>
        <fullName evidence="5">Cytochrome b5 heme-binding domain-containing protein</fullName>
    </recommendedName>
</protein>
<dbReference type="InterPro" id="IPR036400">
    <property type="entry name" value="Cyt_B5-like_heme/steroid_sf"/>
</dbReference>
<keyword evidence="4" id="KW-1133">Transmembrane helix</keyword>
<evidence type="ECO:0000259" key="5">
    <source>
        <dbReference type="SMART" id="SM01117"/>
    </source>
</evidence>
<dbReference type="PANTHER" id="PTHR10281:SF4">
    <property type="entry name" value="NEUFERRICIN"/>
    <property type="match status" value="1"/>
</dbReference>
<name>A0A8T2V9I0_CERRI</name>
<keyword evidence="4" id="KW-0812">Transmembrane</keyword>
<feature type="region of interest" description="Disordered" evidence="3">
    <location>
        <begin position="1"/>
        <end position="28"/>
    </location>
</feature>
<comment type="similarity">
    <text evidence="2">Belongs to the cytochrome b5 family. MAPR subfamily.</text>
</comment>
<dbReference type="AlphaFoldDB" id="A0A8T2V9I0"/>
<dbReference type="GO" id="GO:0016020">
    <property type="term" value="C:membrane"/>
    <property type="evidence" value="ECO:0007669"/>
    <property type="project" value="TreeGrafter"/>
</dbReference>
<comment type="caution">
    <text evidence="6">The sequence shown here is derived from an EMBL/GenBank/DDBJ whole genome shotgun (WGS) entry which is preliminary data.</text>
</comment>
<evidence type="ECO:0000256" key="2">
    <source>
        <dbReference type="ARBA" id="ARBA00038357"/>
    </source>
</evidence>
<dbReference type="SMART" id="SM01117">
    <property type="entry name" value="Cyt-b5"/>
    <property type="match status" value="1"/>
</dbReference>
<evidence type="ECO:0000313" key="7">
    <source>
        <dbReference type="Proteomes" id="UP000825935"/>
    </source>
</evidence>
<dbReference type="SUPFAM" id="SSF55856">
    <property type="entry name" value="Cytochrome b5-like heme/steroid binding domain"/>
    <property type="match status" value="1"/>
</dbReference>
<evidence type="ECO:0000313" key="6">
    <source>
        <dbReference type="EMBL" id="KAH7443860.1"/>
    </source>
</evidence>
<feature type="domain" description="Cytochrome b5 heme-binding" evidence="5">
    <location>
        <begin position="61"/>
        <end position="157"/>
    </location>
</feature>
<accession>A0A8T2V9I0</accession>
<evidence type="ECO:0000256" key="1">
    <source>
        <dbReference type="ARBA" id="ARBA00022665"/>
    </source>
</evidence>
<dbReference type="InterPro" id="IPR050577">
    <property type="entry name" value="MAPR/NEUFC/NENF-like"/>
</dbReference>
<dbReference type="GO" id="GO:0005496">
    <property type="term" value="F:steroid binding"/>
    <property type="evidence" value="ECO:0007669"/>
    <property type="project" value="UniProtKB-KW"/>
</dbReference>
<evidence type="ECO:0000256" key="3">
    <source>
        <dbReference type="SAM" id="MobiDB-lite"/>
    </source>
</evidence>
<dbReference type="Gene3D" id="3.10.120.10">
    <property type="entry name" value="Cytochrome b5-like heme/steroid binding domain"/>
    <property type="match status" value="1"/>
</dbReference>
<organism evidence="6 7">
    <name type="scientific">Ceratopteris richardii</name>
    <name type="common">Triangle waterfern</name>
    <dbReference type="NCBI Taxonomy" id="49495"/>
    <lineage>
        <taxon>Eukaryota</taxon>
        <taxon>Viridiplantae</taxon>
        <taxon>Streptophyta</taxon>
        <taxon>Embryophyta</taxon>
        <taxon>Tracheophyta</taxon>
        <taxon>Polypodiopsida</taxon>
        <taxon>Polypodiidae</taxon>
        <taxon>Polypodiales</taxon>
        <taxon>Pteridineae</taxon>
        <taxon>Pteridaceae</taxon>
        <taxon>Parkerioideae</taxon>
        <taxon>Ceratopteris</taxon>
    </lineage>
</organism>
<keyword evidence="4" id="KW-0472">Membrane</keyword>
<dbReference type="OMA" id="GHKHYGP"/>
<dbReference type="GO" id="GO:0012505">
    <property type="term" value="C:endomembrane system"/>
    <property type="evidence" value="ECO:0007669"/>
    <property type="project" value="TreeGrafter"/>
</dbReference>
<sequence length="264" mass="29232">MAIRSRKKDANEEGVSSSSERRPSRYEEERGPGCLGLVIALCVVAIVLYFSSERVLRKKLWTATELMNYNGTDENLPILLGILGSVYDVTKGRTYYGKGGSYNHFAGRDATRAFISGNFSGEGLTDSIIGLSNIEVKRLIDWRSFYSKTYFYVGKLVGTYYDASGKETKALRNAEAKAKLGEKQLKHQDAVEKKYPSCNSRWSQQDGGEVWCDSGYPRLVGKVGELPMSGQSKRCACFTREQLGKAGLEVYAGCDPLQSTCKVS</sequence>
<keyword evidence="7" id="KW-1185">Reference proteome</keyword>
<reference evidence="6" key="1">
    <citation type="submission" date="2021-08" db="EMBL/GenBank/DDBJ databases">
        <title>WGS assembly of Ceratopteris richardii.</title>
        <authorList>
            <person name="Marchant D.B."/>
            <person name="Chen G."/>
            <person name="Jenkins J."/>
            <person name="Shu S."/>
            <person name="Leebens-Mack J."/>
            <person name="Grimwood J."/>
            <person name="Schmutz J."/>
            <person name="Soltis P."/>
            <person name="Soltis D."/>
            <person name="Chen Z.-H."/>
        </authorList>
    </citation>
    <scope>NUCLEOTIDE SEQUENCE</scope>
    <source>
        <strain evidence="6">Whitten #5841</strain>
        <tissue evidence="6">Leaf</tissue>
    </source>
</reference>
<evidence type="ECO:0000256" key="4">
    <source>
        <dbReference type="SAM" id="Phobius"/>
    </source>
</evidence>
<dbReference type="Proteomes" id="UP000825935">
    <property type="component" value="Chromosome 2"/>
</dbReference>
<dbReference type="PANTHER" id="PTHR10281">
    <property type="entry name" value="MEMBRANE-ASSOCIATED PROGESTERONE RECEPTOR COMPONENT-RELATED"/>
    <property type="match status" value="1"/>
</dbReference>
<keyword evidence="1" id="KW-0754">Steroid-binding</keyword>
<dbReference type="OrthoDB" id="10257697at2759"/>